<dbReference type="EMBL" id="VOXD01000026">
    <property type="protein sequence ID" value="TXF88164.1"/>
    <property type="molecule type" value="Genomic_DNA"/>
</dbReference>
<organism evidence="9 10">
    <name type="scientific">Neolewinella aurantiaca</name>
    <dbReference type="NCBI Taxonomy" id="2602767"/>
    <lineage>
        <taxon>Bacteria</taxon>
        <taxon>Pseudomonadati</taxon>
        <taxon>Bacteroidota</taxon>
        <taxon>Saprospiria</taxon>
        <taxon>Saprospirales</taxon>
        <taxon>Lewinellaceae</taxon>
        <taxon>Neolewinella</taxon>
    </lineage>
</organism>
<protein>
    <recommendedName>
        <fullName evidence="8">HTTM-like domain-containing protein</fullName>
    </recommendedName>
</protein>
<feature type="transmembrane region" description="Helical" evidence="7">
    <location>
        <begin position="107"/>
        <end position="127"/>
    </location>
</feature>
<dbReference type="Pfam" id="PF05090">
    <property type="entry name" value="HTTM"/>
    <property type="match status" value="1"/>
</dbReference>
<dbReference type="SMART" id="SM00752">
    <property type="entry name" value="HTTM"/>
    <property type="match status" value="1"/>
</dbReference>
<evidence type="ECO:0000259" key="8">
    <source>
        <dbReference type="SMART" id="SM00752"/>
    </source>
</evidence>
<evidence type="ECO:0000313" key="10">
    <source>
        <dbReference type="Proteomes" id="UP000321907"/>
    </source>
</evidence>
<feature type="transmembrane region" description="Helical" evidence="7">
    <location>
        <begin position="20"/>
        <end position="40"/>
    </location>
</feature>
<feature type="domain" description="HTTM-like" evidence="8">
    <location>
        <begin position="7"/>
        <end position="266"/>
    </location>
</feature>
<dbReference type="PANTHER" id="PTHR12639">
    <property type="entry name" value="VITAMIN K-DEPENDENT GAMMA-CARBOXYLASE"/>
    <property type="match status" value="1"/>
</dbReference>
<evidence type="ECO:0000256" key="1">
    <source>
        <dbReference type="ARBA" id="ARBA00004127"/>
    </source>
</evidence>
<sequence length="480" mass="55464">MEQSRLFTPTNASSLVFLRIALGLLGGGDILGNGIYYHWYLDEFSGFTFSYYGFEWVGPLPEPFLSLFFVGGFLLGIAVALGWRFRVTAPLFALAFTYLFLLEKAHYLNHAYLFTWLAWLLALTPAWREFSLDVRRNPQDWSPQVPAWSVWIFPALMGIVYFFGGIAKMNYDWLIAAMPMKMWLQARSEMPVLGPLWAQEFTAYFMSWAGMLLDFSVPFLLLHKRLRWVALALLFGFHATNHLLFNIGIFPYLSMVLTSMFFAPDWPKRFVRWIAGSRDNSGGRSGLLAGARSQVQRWVEGWQSVVSRSSGGTNAYWQYQARMMKPILAGIVLIIGVHILLPLRHWGFNSDVAWSEEGHRYSWRMMLRSKQGSGNYRLVDNATGEDEVINLRDSLSSRQYRKMVTHPDMILQYAHYLHELRLREGKDVAVYGRFRVRLNGRKLQPFIDPETDLASVQWQWFGSKQWVLPEVMPTENPVGE</sequence>
<keyword evidence="2 7" id="KW-0812">Transmembrane</keyword>
<feature type="transmembrane region" description="Helical" evidence="7">
    <location>
        <begin position="201"/>
        <end position="222"/>
    </location>
</feature>
<comment type="caution">
    <text evidence="9">The sequence shown here is derived from an EMBL/GenBank/DDBJ whole genome shotgun (WGS) entry which is preliminary data.</text>
</comment>
<evidence type="ECO:0000256" key="2">
    <source>
        <dbReference type="ARBA" id="ARBA00022692"/>
    </source>
</evidence>
<gene>
    <name evidence="9" type="ORF">FUA23_16110</name>
</gene>
<comment type="subcellular location">
    <subcellularLocation>
        <location evidence="1">Endomembrane system</location>
        <topology evidence="1">Multi-pass membrane protein</topology>
    </subcellularLocation>
</comment>
<dbReference type="AlphaFoldDB" id="A0A5C7FDC9"/>
<dbReference type="InterPro" id="IPR007782">
    <property type="entry name" value="VKG_COase"/>
</dbReference>
<dbReference type="Pfam" id="PF22777">
    <property type="entry name" value="VKGC_lumenal_dom"/>
    <property type="match status" value="1"/>
</dbReference>
<keyword evidence="10" id="KW-1185">Reference proteome</keyword>
<evidence type="ECO:0000256" key="7">
    <source>
        <dbReference type="SAM" id="Phobius"/>
    </source>
</evidence>
<dbReference type="OrthoDB" id="341137at2"/>
<reference evidence="9 10" key="1">
    <citation type="submission" date="2019-08" db="EMBL/GenBank/DDBJ databases">
        <title>Lewinella sp. strain SSH13 Genome sequencing and assembly.</title>
        <authorList>
            <person name="Kim I."/>
        </authorList>
    </citation>
    <scope>NUCLEOTIDE SEQUENCE [LARGE SCALE GENOMIC DNA]</scope>
    <source>
        <strain evidence="9 10">SSH13</strain>
    </source>
</reference>
<accession>A0A5C7FDC9</accession>
<feature type="transmembrane region" description="Helical" evidence="7">
    <location>
        <begin position="323"/>
        <end position="341"/>
    </location>
</feature>
<evidence type="ECO:0000256" key="3">
    <source>
        <dbReference type="ARBA" id="ARBA00022989"/>
    </source>
</evidence>
<name>A0A5C7FDC9_9BACT</name>
<evidence type="ECO:0000256" key="6">
    <source>
        <dbReference type="ARBA" id="ARBA00023239"/>
    </source>
</evidence>
<evidence type="ECO:0000256" key="4">
    <source>
        <dbReference type="ARBA" id="ARBA00023136"/>
    </source>
</evidence>
<dbReference type="Proteomes" id="UP000321907">
    <property type="component" value="Unassembled WGS sequence"/>
</dbReference>
<dbReference type="InterPro" id="IPR053934">
    <property type="entry name" value="HTTM_dom"/>
</dbReference>
<proteinExistence type="predicted"/>
<dbReference type="InterPro" id="IPR011020">
    <property type="entry name" value="HTTM-like"/>
</dbReference>
<dbReference type="GO" id="GO:0008488">
    <property type="term" value="F:gamma-glutamyl carboxylase activity"/>
    <property type="evidence" value="ECO:0007669"/>
    <property type="project" value="InterPro"/>
</dbReference>
<evidence type="ECO:0000313" key="9">
    <source>
        <dbReference type="EMBL" id="TXF88164.1"/>
    </source>
</evidence>
<feature type="transmembrane region" description="Helical" evidence="7">
    <location>
        <begin position="60"/>
        <end position="78"/>
    </location>
</feature>
<keyword evidence="4 7" id="KW-0472">Membrane</keyword>
<keyword evidence="3 7" id="KW-1133">Transmembrane helix</keyword>
<dbReference type="GO" id="GO:0012505">
    <property type="term" value="C:endomembrane system"/>
    <property type="evidence" value="ECO:0007669"/>
    <property type="project" value="UniProtKB-SubCell"/>
</dbReference>
<dbReference type="PANTHER" id="PTHR12639:SF7">
    <property type="entry name" value="HTTM DOMAIN-CONTAINING PROTEIN"/>
    <property type="match status" value="1"/>
</dbReference>
<keyword evidence="5" id="KW-1015">Disulfide bond</keyword>
<evidence type="ECO:0000256" key="5">
    <source>
        <dbReference type="ARBA" id="ARBA00023157"/>
    </source>
</evidence>
<feature type="transmembrane region" description="Helical" evidence="7">
    <location>
        <begin position="148"/>
        <end position="167"/>
    </location>
</feature>
<keyword evidence="6" id="KW-0456">Lyase</keyword>
<dbReference type="GO" id="GO:0019842">
    <property type="term" value="F:vitamin binding"/>
    <property type="evidence" value="ECO:0007669"/>
    <property type="project" value="TreeGrafter"/>
</dbReference>
<dbReference type="InterPro" id="IPR053935">
    <property type="entry name" value="VKGC_lumenal_dom"/>
</dbReference>